<proteinExistence type="predicted"/>
<organism evidence="1 2">
    <name type="scientific">Oncorhynchus mykiss</name>
    <name type="common">Rainbow trout</name>
    <name type="synonym">Salmo gairdneri</name>
    <dbReference type="NCBI Taxonomy" id="8022"/>
    <lineage>
        <taxon>Eukaryota</taxon>
        <taxon>Metazoa</taxon>
        <taxon>Chordata</taxon>
        <taxon>Craniata</taxon>
        <taxon>Vertebrata</taxon>
        <taxon>Euteleostomi</taxon>
        <taxon>Actinopterygii</taxon>
        <taxon>Neopterygii</taxon>
        <taxon>Teleostei</taxon>
        <taxon>Protacanthopterygii</taxon>
        <taxon>Salmoniformes</taxon>
        <taxon>Salmonidae</taxon>
        <taxon>Salmoninae</taxon>
        <taxon>Oncorhynchus</taxon>
    </lineage>
</organism>
<evidence type="ECO:0000313" key="2">
    <source>
        <dbReference type="Proteomes" id="UP000694395"/>
    </source>
</evidence>
<reference evidence="1" key="1">
    <citation type="submission" date="2020-07" db="EMBL/GenBank/DDBJ databases">
        <title>A long reads based de novo assembly of the rainbow trout Arlee double haploid line genome.</title>
        <authorList>
            <person name="Gao G."/>
            <person name="Palti Y."/>
        </authorList>
    </citation>
    <scope>NUCLEOTIDE SEQUENCE [LARGE SCALE GENOMIC DNA]</scope>
</reference>
<sequence>LCHTFMFSIYCTPQTIYCSPQAIDCTPQTIYCSPQAIYCSPQAIYCTPQTIYCSPQAIYCTPQTIYSIDCTPQAINCTILFPCLNSQSEYALERKVHRKGIISHLRSYFGSENLPVKWHKDTCSISSGNK</sequence>
<accession>A0A8K9UDD8</accession>
<keyword evidence="2" id="KW-1185">Reference proteome</keyword>
<dbReference type="Ensembl" id="ENSOMYT00000135046.1">
    <property type="protein sequence ID" value="ENSOMYP00000108607.1"/>
    <property type="gene ID" value="ENSOMYG00000069795.1"/>
</dbReference>
<evidence type="ECO:0000313" key="1">
    <source>
        <dbReference type="Ensembl" id="ENSOMYP00000108607.1"/>
    </source>
</evidence>
<dbReference type="GeneTree" id="ENSGT01150000288582"/>
<dbReference type="Proteomes" id="UP000694395">
    <property type="component" value="Chromosome 6"/>
</dbReference>
<name>A0A8K9UDD8_ONCMY</name>
<reference evidence="1" key="2">
    <citation type="submission" date="2025-08" db="UniProtKB">
        <authorList>
            <consortium name="Ensembl"/>
        </authorList>
    </citation>
    <scope>IDENTIFICATION</scope>
</reference>
<protein>
    <submittedName>
        <fullName evidence="1">Uncharacterized protein</fullName>
    </submittedName>
</protein>
<reference evidence="1" key="3">
    <citation type="submission" date="2025-09" db="UniProtKB">
        <authorList>
            <consortium name="Ensembl"/>
        </authorList>
    </citation>
    <scope>IDENTIFICATION</scope>
</reference>
<dbReference type="AlphaFoldDB" id="A0A8K9UDD8"/>